<dbReference type="Proteomes" id="UP000287996">
    <property type="component" value="Unassembled WGS sequence"/>
</dbReference>
<name>A0A432ZM35_9GAMM</name>
<protein>
    <submittedName>
        <fullName evidence="1">Uncharacterized protein</fullName>
    </submittedName>
</protein>
<organism evidence="1 2">
    <name type="scientific">Idiomarina tyrosinivorans</name>
    <dbReference type="NCBI Taxonomy" id="1445662"/>
    <lineage>
        <taxon>Bacteria</taxon>
        <taxon>Pseudomonadati</taxon>
        <taxon>Pseudomonadota</taxon>
        <taxon>Gammaproteobacteria</taxon>
        <taxon>Alteromonadales</taxon>
        <taxon>Idiomarinaceae</taxon>
        <taxon>Idiomarina</taxon>
    </lineage>
</organism>
<dbReference type="AlphaFoldDB" id="A0A432ZM35"/>
<evidence type="ECO:0000313" key="1">
    <source>
        <dbReference type="EMBL" id="RUO78937.1"/>
    </source>
</evidence>
<reference evidence="1 2" key="1">
    <citation type="journal article" date="2011" name="Front. Microbiol.">
        <title>Genomic signatures of strain selection and enhancement in Bacillus atrophaeus var. globigii, a historical biowarfare simulant.</title>
        <authorList>
            <person name="Gibbons H.S."/>
            <person name="Broomall S.M."/>
            <person name="McNew L.A."/>
            <person name="Daligault H."/>
            <person name="Chapman C."/>
            <person name="Bruce D."/>
            <person name="Karavis M."/>
            <person name="Krepps M."/>
            <person name="McGregor P.A."/>
            <person name="Hong C."/>
            <person name="Park K.H."/>
            <person name="Akmal A."/>
            <person name="Feldman A."/>
            <person name="Lin J.S."/>
            <person name="Chang W.E."/>
            <person name="Higgs B.W."/>
            <person name="Demirev P."/>
            <person name="Lindquist J."/>
            <person name="Liem A."/>
            <person name="Fochler E."/>
            <person name="Read T.D."/>
            <person name="Tapia R."/>
            <person name="Johnson S."/>
            <person name="Bishop-Lilly K.A."/>
            <person name="Detter C."/>
            <person name="Han C."/>
            <person name="Sozhamannan S."/>
            <person name="Rosenzweig C.N."/>
            <person name="Skowronski E.W."/>
        </authorList>
    </citation>
    <scope>NUCLEOTIDE SEQUENCE [LARGE SCALE GENOMIC DNA]</scope>
    <source>
        <strain evidence="1 2">CC-PW-9</strain>
    </source>
</reference>
<gene>
    <name evidence="1" type="ORF">CWI84_10350</name>
</gene>
<keyword evidence="2" id="KW-1185">Reference proteome</keyword>
<accession>A0A432ZM35</accession>
<evidence type="ECO:0000313" key="2">
    <source>
        <dbReference type="Proteomes" id="UP000287996"/>
    </source>
</evidence>
<proteinExistence type="predicted"/>
<comment type="caution">
    <text evidence="1">The sequence shown here is derived from an EMBL/GenBank/DDBJ whole genome shotgun (WGS) entry which is preliminary data.</text>
</comment>
<sequence length="155" mass="17880">MFIAYDSNVYSIAKSAGIVIGRESDIHFLNQLQFLNCRANILPGQEYDGQALSEGFQACKSNRLNERHVLHYAVLDGVEGEHKRYRVIDSPDDEDHKEAFVHSQTLFPSMTRWSLLLRWRNKGFGMVNGTGVGCVRRSYIEEHRGPPFNKMYTRR</sequence>
<dbReference type="EMBL" id="PIQH01000009">
    <property type="protein sequence ID" value="RUO78937.1"/>
    <property type="molecule type" value="Genomic_DNA"/>
</dbReference>